<evidence type="ECO:0000256" key="1">
    <source>
        <dbReference type="SAM" id="Phobius"/>
    </source>
</evidence>
<keyword evidence="1" id="KW-0472">Membrane</keyword>
<feature type="transmembrane region" description="Helical" evidence="1">
    <location>
        <begin position="140"/>
        <end position="158"/>
    </location>
</feature>
<keyword evidence="3" id="KW-1185">Reference proteome</keyword>
<accession>A0A9D4HYY8</accession>
<reference evidence="2" key="2">
    <citation type="submission" date="2020-11" db="EMBL/GenBank/DDBJ databases">
        <authorList>
            <person name="McCartney M.A."/>
            <person name="Auch B."/>
            <person name="Kono T."/>
            <person name="Mallez S."/>
            <person name="Becker A."/>
            <person name="Gohl D.M."/>
            <person name="Silverstein K.A.T."/>
            <person name="Koren S."/>
            <person name="Bechman K.B."/>
            <person name="Herman A."/>
            <person name="Abrahante J.E."/>
            <person name="Garbe J."/>
        </authorList>
    </citation>
    <scope>NUCLEOTIDE SEQUENCE</scope>
    <source>
        <strain evidence="2">Duluth1</strain>
        <tissue evidence="2">Whole animal</tissue>
    </source>
</reference>
<keyword evidence="1" id="KW-0812">Transmembrane</keyword>
<comment type="caution">
    <text evidence="2">The sequence shown here is derived from an EMBL/GenBank/DDBJ whole genome shotgun (WGS) entry which is preliminary data.</text>
</comment>
<proteinExistence type="predicted"/>
<reference evidence="2" key="1">
    <citation type="journal article" date="2019" name="bioRxiv">
        <title>The Genome of the Zebra Mussel, Dreissena polymorpha: A Resource for Invasive Species Research.</title>
        <authorList>
            <person name="McCartney M.A."/>
            <person name="Auch B."/>
            <person name="Kono T."/>
            <person name="Mallez S."/>
            <person name="Zhang Y."/>
            <person name="Obille A."/>
            <person name="Becker A."/>
            <person name="Abrahante J.E."/>
            <person name="Garbe J."/>
            <person name="Badalamenti J.P."/>
            <person name="Herman A."/>
            <person name="Mangelson H."/>
            <person name="Liachko I."/>
            <person name="Sullivan S."/>
            <person name="Sone E.D."/>
            <person name="Koren S."/>
            <person name="Silverstein K.A.T."/>
            <person name="Beckman K.B."/>
            <person name="Gohl D.M."/>
        </authorList>
    </citation>
    <scope>NUCLEOTIDE SEQUENCE</scope>
    <source>
        <strain evidence="2">Duluth1</strain>
        <tissue evidence="2">Whole animal</tissue>
    </source>
</reference>
<gene>
    <name evidence="2" type="ORF">DPMN_044579</name>
</gene>
<keyword evidence="1" id="KW-1133">Transmembrane helix</keyword>
<feature type="transmembrane region" description="Helical" evidence="1">
    <location>
        <begin position="108"/>
        <end position="128"/>
    </location>
</feature>
<dbReference type="Proteomes" id="UP000828390">
    <property type="component" value="Unassembled WGS sequence"/>
</dbReference>
<protein>
    <submittedName>
        <fullName evidence="2">Uncharacterized protein</fullName>
    </submittedName>
</protein>
<evidence type="ECO:0000313" key="3">
    <source>
        <dbReference type="Proteomes" id="UP000828390"/>
    </source>
</evidence>
<name>A0A9D4HYY8_DREPO</name>
<sequence>MLSTLASKTRLAKPLAQLRPMMLVRSGATLPVKKDEGVVEVYENEEDFPKFLQPQLPLAQKIMYWKKANEVFFGPDRDVKNYPHFQTRETIPETYQFYLIPTRWFMNLYPRLGVSGCYSFVLFSFWFLLGKELVSVHEMLERGVILFVAGFLVSKVGIRWGRMIDKETE</sequence>
<dbReference type="EMBL" id="JAIWYP010000011">
    <property type="protein sequence ID" value="KAH3737978.1"/>
    <property type="molecule type" value="Genomic_DNA"/>
</dbReference>
<evidence type="ECO:0000313" key="2">
    <source>
        <dbReference type="EMBL" id="KAH3737978.1"/>
    </source>
</evidence>
<organism evidence="2 3">
    <name type="scientific">Dreissena polymorpha</name>
    <name type="common">Zebra mussel</name>
    <name type="synonym">Mytilus polymorpha</name>
    <dbReference type="NCBI Taxonomy" id="45954"/>
    <lineage>
        <taxon>Eukaryota</taxon>
        <taxon>Metazoa</taxon>
        <taxon>Spiralia</taxon>
        <taxon>Lophotrochozoa</taxon>
        <taxon>Mollusca</taxon>
        <taxon>Bivalvia</taxon>
        <taxon>Autobranchia</taxon>
        <taxon>Heteroconchia</taxon>
        <taxon>Euheterodonta</taxon>
        <taxon>Imparidentia</taxon>
        <taxon>Neoheterodontei</taxon>
        <taxon>Myida</taxon>
        <taxon>Dreissenoidea</taxon>
        <taxon>Dreissenidae</taxon>
        <taxon>Dreissena</taxon>
    </lineage>
</organism>
<feature type="non-terminal residue" evidence="2">
    <location>
        <position position="169"/>
    </location>
</feature>
<dbReference type="AlphaFoldDB" id="A0A9D4HYY8"/>